<feature type="region of interest" description="Disordered" evidence="1">
    <location>
        <begin position="239"/>
        <end position="337"/>
    </location>
</feature>
<reference evidence="2" key="1">
    <citation type="journal article" date="2020" name="New Phytol.">
        <title>Comparative genomics reveals dynamic genome evolution in host specialist ectomycorrhizal fungi.</title>
        <authorList>
            <person name="Lofgren L.A."/>
            <person name="Nguyen N.H."/>
            <person name="Vilgalys R."/>
            <person name="Ruytinx J."/>
            <person name="Liao H.L."/>
            <person name="Branco S."/>
            <person name="Kuo A."/>
            <person name="LaButti K."/>
            <person name="Lipzen A."/>
            <person name="Andreopoulos W."/>
            <person name="Pangilinan J."/>
            <person name="Riley R."/>
            <person name="Hundley H."/>
            <person name="Na H."/>
            <person name="Barry K."/>
            <person name="Grigoriev I.V."/>
            <person name="Stajich J.E."/>
            <person name="Kennedy P.G."/>
        </authorList>
    </citation>
    <scope>NUCLEOTIDE SEQUENCE</scope>
    <source>
        <strain evidence="2">FC203</strain>
    </source>
</reference>
<evidence type="ECO:0000313" key="3">
    <source>
        <dbReference type="Proteomes" id="UP001195769"/>
    </source>
</evidence>
<dbReference type="RefSeq" id="XP_041228141.1">
    <property type="nucleotide sequence ID" value="XM_041366667.1"/>
</dbReference>
<feature type="compositionally biased region" description="Basic and acidic residues" evidence="1">
    <location>
        <begin position="298"/>
        <end position="323"/>
    </location>
</feature>
<proteinExistence type="predicted"/>
<evidence type="ECO:0000313" key="2">
    <source>
        <dbReference type="EMBL" id="KAG1902566.1"/>
    </source>
</evidence>
<protein>
    <submittedName>
        <fullName evidence="2">Uncharacterized protein</fullName>
    </submittedName>
</protein>
<feature type="region of interest" description="Disordered" evidence="1">
    <location>
        <begin position="360"/>
        <end position="387"/>
    </location>
</feature>
<name>A0AAD4EAW1_9AGAM</name>
<dbReference type="GeneID" id="64660965"/>
<dbReference type="Proteomes" id="UP001195769">
    <property type="component" value="Unassembled WGS sequence"/>
</dbReference>
<gene>
    <name evidence="2" type="ORF">F5891DRAFT_1186213</name>
</gene>
<feature type="compositionally biased region" description="Low complexity" evidence="1">
    <location>
        <begin position="273"/>
        <end position="293"/>
    </location>
</feature>
<evidence type="ECO:0000256" key="1">
    <source>
        <dbReference type="SAM" id="MobiDB-lite"/>
    </source>
</evidence>
<feature type="compositionally biased region" description="Low complexity" evidence="1">
    <location>
        <begin position="420"/>
        <end position="438"/>
    </location>
</feature>
<comment type="caution">
    <text evidence="2">The sequence shown here is derived from an EMBL/GenBank/DDBJ whole genome shotgun (WGS) entry which is preliminary data.</text>
</comment>
<organism evidence="2 3">
    <name type="scientific">Suillus fuscotomentosus</name>
    <dbReference type="NCBI Taxonomy" id="1912939"/>
    <lineage>
        <taxon>Eukaryota</taxon>
        <taxon>Fungi</taxon>
        <taxon>Dikarya</taxon>
        <taxon>Basidiomycota</taxon>
        <taxon>Agaricomycotina</taxon>
        <taxon>Agaricomycetes</taxon>
        <taxon>Agaricomycetidae</taxon>
        <taxon>Boletales</taxon>
        <taxon>Suillineae</taxon>
        <taxon>Suillaceae</taxon>
        <taxon>Suillus</taxon>
    </lineage>
</organism>
<feature type="region of interest" description="Disordered" evidence="1">
    <location>
        <begin position="193"/>
        <end position="225"/>
    </location>
</feature>
<dbReference type="AlphaFoldDB" id="A0AAD4EAW1"/>
<sequence length="495" mass="54827">MHDNQQLQALREHCKTLEMQILKVTAERDTIMAAFQTLANAVQIPVTDPLQFNPKFTSAPTSDSHRPNAQTHPKVRFWNKADYLDWLDSVEATSGDRGKLPFLEDENGNSISEAVVEAIRKSLRGAWSELATRNLAPSSWGKLSASGTQLVNTIMDNAHPIFKLAHNNWKLDFLATSSYSSWRRNHLDDFGNYRKAKKNDNDNDSDDEKPSSSKGRKRQHRFKSEALAKKIKVDVTDVILPPTPASSSTCEVLSPPDGVSSSPLLQTLSLEGQSPQCNQEPPQCEQQSPQHDQQPPPHDQEPPPHDREPPPHDHEPLQRDHEPPQNLVQAVEKDLEATPEIAAPPVLVPEVVPVLQSPFKQQVPAHCSPTRSLEDKENPSNIPAPKPIKVVNPLTALATAAAQISFSPLPPISESAPTNTSSDSAKASTSKATKTGGKAKMRPSPTRNGRNLCALRWLKQLKTNGTTEEFCTYYTNLTPEQRKKYDDEAAKLPLF</sequence>
<feature type="region of interest" description="Disordered" evidence="1">
    <location>
        <begin position="408"/>
        <end position="451"/>
    </location>
</feature>
<accession>A0AAD4EAW1</accession>
<feature type="compositionally biased region" description="Polar residues" evidence="1">
    <location>
        <begin position="259"/>
        <end position="272"/>
    </location>
</feature>
<dbReference type="EMBL" id="JABBWK010000016">
    <property type="protein sequence ID" value="KAG1902566.1"/>
    <property type="molecule type" value="Genomic_DNA"/>
</dbReference>
<keyword evidence="3" id="KW-1185">Reference proteome</keyword>